<organism evidence="1 2">
    <name type="scientific">Paramuricea clavata</name>
    <name type="common">Red gorgonian</name>
    <name type="synonym">Violescent sea-whip</name>
    <dbReference type="NCBI Taxonomy" id="317549"/>
    <lineage>
        <taxon>Eukaryota</taxon>
        <taxon>Metazoa</taxon>
        <taxon>Cnidaria</taxon>
        <taxon>Anthozoa</taxon>
        <taxon>Octocorallia</taxon>
        <taxon>Malacalcyonacea</taxon>
        <taxon>Plexauridae</taxon>
        <taxon>Paramuricea</taxon>
    </lineage>
</organism>
<protein>
    <submittedName>
        <fullName evidence="1">Uncharacterized protein</fullName>
    </submittedName>
</protein>
<gene>
    <name evidence="1" type="ORF">PACLA_8A018863</name>
</gene>
<dbReference type="EMBL" id="CACRXK020022050">
    <property type="protein sequence ID" value="CAB4036452.1"/>
    <property type="molecule type" value="Genomic_DNA"/>
</dbReference>
<evidence type="ECO:0000313" key="1">
    <source>
        <dbReference type="EMBL" id="CAB4036452.1"/>
    </source>
</evidence>
<reference evidence="1" key="1">
    <citation type="submission" date="2020-04" db="EMBL/GenBank/DDBJ databases">
        <authorList>
            <person name="Alioto T."/>
            <person name="Alioto T."/>
            <person name="Gomez Garrido J."/>
        </authorList>
    </citation>
    <scope>NUCLEOTIDE SEQUENCE</scope>
    <source>
        <strain evidence="1">A484AB</strain>
    </source>
</reference>
<accession>A0A7D9JU71</accession>
<name>A0A7D9JU71_PARCT</name>
<dbReference type="Proteomes" id="UP001152795">
    <property type="component" value="Unassembled WGS sequence"/>
</dbReference>
<sequence>MEILSTRPTEMRPTNLTMQIKPSVCKAAMERAHFVSSILLSNTMSLAPKVDEIAISLISNKIDVAFFSETWLKDSIPDDAINITGYEGETANINPME</sequence>
<comment type="caution">
    <text evidence="1">The sequence shown here is derived from an EMBL/GenBank/DDBJ whole genome shotgun (WGS) entry which is preliminary data.</text>
</comment>
<feature type="non-terminal residue" evidence="1">
    <location>
        <position position="97"/>
    </location>
</feature>
<proteinExistence type="predicted"/>
<evidence type="ECO:0000313" key="2">
    <source>
        <dbReference type="Proteomes" id="UP001152795"/>
    </source>
</evidence>
<dbReference type="AlphaFoldDB" id="A0A7D9JU71"/>
<dbReference type="OrthoDB" id="10027367at2759"/>
<keyword evidence="2" id="KW-1185">Reference proteome</keyword>